<evidence type="ECO:0000313" key="5">
    <source>
        <dbReference type="EMBL" id="KAG3223475.1"/>
    </source>
</evidence>
<dbReference type="VEuPathDB" id="FungiDB:PC110_g23816"/>
<reference evidence="4" key="1">
    <citation type="submission" date="2018-10" db="EMBL/GenBank/DDBJ databases">
        <title>Effector identification in a new, highly contiguous assembly of the strawberry crown rot pathogen Phytophthora cactorum.</title>
        <authorList>
            <person name="Armitage A.D."/>
            <person name="Nellist C.F."/>
            <person name="Bates H."/>
            <person name="Vickerstaff R.J."/>
            <person name="Harrison R.J."/>
        </authorList>
    </citation>
    <scope>NUCLEOTIDE SEQUENCE</scope>
    <source>
        <strain evidence="2">15-7</strain>
        <strain evidence="3">4032</strain>
        <strain evidence="4">4040</strain>
        <strain evidence="5">P421</strain>
    </source>
</reference>
<dbReference type="EMBL" id="RCMV01000144">
    <property type="protein sequence ID" value="KAG3223475.1"/>
    <property type="molecule type" value="Genomic_DNA"/>
</dbReference>
<name>A0A8T1E2K6_9STRA</name>
<proteinExistence type="predicted"/>
<dbReference type="PANTHER" id="PTHR46564">
    <property type="entry name" value="TRANSPOSASE"/>
    <property type="match status" value="1"/>
</dbReference>
<dbReference type="Proteomes" id="UP000760860">
    <property type="component" value="Unassembled WGS sequence"/>
</dbReference>
<sequence length="267" mass="30558">MTMEVMGKLEQYLDEDCRHTCEQLCDRLRSDLGVSVSTSSVHRALQGMVYSLKKLRIEKVTMNKAENKNKRKEFVNKLEKHASRGDMIVFHDETNFNMYLSRNEGYSRVGERATVALTLRRAQTCTCWAACLRVLAPCLCVRTPAPSRSKRMPASSPTFPRLRWGRRSMAPTNKIVIVTDNAPAHSEVETLAREMLAADGIVNANKLVVLRLAPYSPMLNPIEGCWNVLKAKMRRFMAERKEEFLVRGEYETFCAHRRALMEEAVVR</sequence>
<dbReference type="Gene3D" id="3.30.420.10">
    <property type="entry name" value="Ribonuclease H-like superfamily/Ribonuclease H"/>
    <property type="match status" value="1"/>
</dbReference>
<gene>
    <name evidence="2" type="ORF">PC113_g13634</name>
    <name evidence="3" type="ORF">PC115_g5258</name>
    <name evidence="4" type="ORF">PC117_g6064</name>
    <name evidence="5" type="ORF">PC129_g5849</name>
</gene>
<dbReference type="InterPro" id="IPR036397">
    <property type="entry name" value="RNaseH_sf"/>
</dbReference>
<evidence type="ECO:0000313" key="6">
    <source>
        <dbReference type="Proteomes" id="UP000736787"/>
    </source>
</evidence>
<dbReference type="Proteomes" id="UP000735874">
    <property type="component" value="Unassembled WGS sequence"/>
</dbReference>
<evidence type="ECO:0000259" key="1">
    <source>
        <dbReference type="Pfam" id="PF13358"/>
    </source>
</evidence>
<dbReference type="AlphaFoldDB" id="A0A8T1E2K6"/>
<dbReference type="Proteomes" id="UP000736787">
    <property type="component" value="Unassembled WGS sequence"/>
</dbReference>
<dbReference type="EMBL" id="RCMG01000449">
    <property type="protein sequence ID" value="KAG2854056.1"/>
    <property type="molecule type" value="Genomic_DNA"/>
</dbReference>
<dbReference type="GO" id="GO:0003676">
    <property type="term" value="F:nucleic acid binding"/>
    <property type="evidence" value="ECO:0007669"/>
    <property type="project" value="InterPro"/>
</dbReference>
<dbReference type="EMBL" id="RCMI01000107">
    <property type="protein sequence ID" value="KAG2934151.1"/>
    <property type="molecule type" value="Genomic_DNA"/>
</dbReference>
<feature type="domain" description="Tc1-like transposase DDE" evidence="1">
    <location>
        <begin position="88"/>
        <end position="242"/>
    </location>
</feature>
<dbReference type="EMBL" id="RCMK01000111">
    <property type="protein sequence ID" value="KAG2948413.1"/>
    <property type="molecule type" value="Genomic_DNA"/>
</dbReference>
<dbReference type="Proteomes" id="UP000774804">
    <property type="component" value="Unassembled WGS sequence"/>
</dbReference>
<dbReference type="Pfam" id="PF13358">
    <property type="entry name" value="DDE_3"/>
    <property type="match status" value="1"/>
</dbReference>
<dbReference type="PANTHER" id="PTHR46564:SF1">
    <property type="entry name" value="TRANSPOSASE"/>
    <property type="match status" value="1"/>
</dbReference>
<evidence type="ECO:0000313" key="3">
    <source>
        <dbReference type="EMBL" id="KAG2934151.1"/>
    </source>
</evidence>
<accession>A0A8T1E2K6</accession>
<comment type="caution">
    <text evidence="4">The sequence shown here is derived from an EMBL/GenBank/DDBJ whole genome shotgun (WGS) entry which is preliminary data.</text>
</comment>
<evidence type="ECO:0000313" key="4">
    <source>
        <dbReference type="EMBL" id="KAG2948413.1"/>
    </source>
</evidence>
<protein>
    <recommendedName>
        <fullName evidence="1">Tc1-like transposase DDE domain-containing protein</fullName>
    </recommendedName>
</protein>
<organism evidence="4 6">
    <name type="scientific">Phytophthora cactorum</name>
    <dbReference type="NCBI Taxonomy" id="29920"/>
    <lineage>
        <taxon>Eukaryota</taxon>
        <taxon>Sar</taxon>
        <taxon>Stramenopiles</taxon>
        <taxon>Oomycota</taxon>
        <taxon>Peronosporomycetes</taxon>
        <taxon>Peronosporales</taxon>
        <taxon>Peronosporaceae</taxon>
        <taxon>Phytophthora</taxon>
    </lineage>
</organism>
<evidence type="ECO:0000313" key="2">
    <source>
        <dbReference type="EMBL" id="KAG2854056.1"/>
    </source>
</evidence>
<dbReference type="InterPro" id="IPR038717">
    <property type="entry name" value="Tc1-like_DDE_dom"/>
</dbReference>